<dbReference type="InterPro" id="IPR044730">
    <property type="entry name" value="RNase_H-like_dom_plant"/>
</dbReference>
<dbReference type="CDD" id="cd06222">
    <property type="entry name" value="RNase_H_like"/>
    <property type="match status" value="1"/>
</dbReference>
<dbReference type="InterPro" id="IPR052929">
    <property type="entry name" value="RNase_H-like_EbsB-rel"/>
</dbReference>
<proteinExistence type="predicted"/>
<sequence>MEGLIGVDILLSLCKTQDTINVFATLSFVEAYIRENDAIKAPVYLRTKVDRSNNSFSGVICRDSARLIMASCTSPQSHVVDAFIAEALACLQAVNCARDLGFSRVIVEGDSLIVIKKVCSKTANVSLISPVIYDIREVAKGFEDVTFCFAHRKPIVLLMLWLVKSVSFEIDGTL</sequence>
<evidence type="ECO:0000313" key="2">
    <source>
        <dbReference type="EMBL" id="KAK9006363.1"/>
    </source>
</evidence>
<dbReference type="Gene3D" id="3.30.420.10">
    <property type="entry name" value="Ribonuclease H-like superfamily/Ribonuclease H"/>
    <property type="match status" value="1"/>
</dbReference>
<evidence type="ECO:0000313" key="3">
    <source>
        <dbReference type="Proteomes" id="UP001396334"/>
    </source>
</evidence>
<dbReference type="InterPro" id="IPR012337">
    <property type="entry name" value="RNaseH-like_sf"/>
</dbReference>
<accession>A0ABR2R0E1</accession>
<organism evidence="2 3">
    <name type="scientific">Hibiscus sabdariffa</name>
    <name type="common">roselle</name>
    <dbReference type="NCBI Taxonomy" id="183260"/>
    <lineage>
        <taxon>Eukaryota</taxon>
        <taxon>Viridiplantae</taxon>
        <taxon>Streptophyta</taxon>
        <taxon>Embryophyta</taxon>
        <taxon>Tracheophyta</taxon>
        <taxon>Spermatophyta</taxon>
        <taxon>Magnoliopsida</taxon>
        <taxon>eudicotyledons</taxon>
        <taxon>Gunneridae</taxon>
        <taxon>Pentapetalae</taxon>
        <taxon>rosids</taxon>
        <taxon>malvids</taxon>
        <taxon>Malvales</taxon>
        <taxon>Malvaceae</taxon>
        <taxon>Malvoideae</taxon>
        <taxon>Hibiscus</taxon>
    </lineage>
</organism>
<dbReference type="Pfam" id="PF13456">
    <property type="entry name" value="RVT_3"/>
    <property type="match status" value="1"/>
</dbReference>
<dbReference type="InterPro" id="IPR036397">
    <property type="entry name" value="RNaseH_sf"/>
</dbReference>
<dbReference type="PANTHER" id="PTHR47074:SF61">
    <property type="entry name" value="RNASE H TYPE-1 DOMAIN-CONTAINING PROTEIN"/>
    <property type="match status" value="1"/>
</dbReference>
<keyword evidence="3" id="KW-1185">Reference proteome</keyword>
<gene>
    <name evidence="2" type="ORF">V6N11_035404</name>
</gene>
<comment type="caution">
    <text evidence="2">The sequence shown here is derived from an EMBL/GenBank/DDBJ whole genome shotgun (WGS) entry which is preliminary data.</text>
</comment>
<reference evidence="2 3" key="1">
    <citation type="journal article" date="2024" name="G3 (Bethesda)">
        <title>Genome assembly of Hibiscus sabdariffa L. provides insights into metabolisms of medicinal natural products.</title>
        <authorList>
            <person name="Kim T."/>
        </authorList>
    </citation>
    <scope>NUCLEOTIDE SEQUENCE [LARGE SCALE GENOMIC DNA]</scope>
    <source>
        <strain evidence="2">TK-2024</strain>
        <tissue evidence="2">Old leaves</tissue>
    </source>
</reference>
<dbReference type="Proteomes" id="UP001396334">
    <property type="component" value="Unassembled WGS sequence"/>
</dbReference>
<dbReference type="PANTHER" id="PTHR47074">
    <property type="entry name" value="BNAC02G40300D PROTEIN"/>
    <property type="match status" value="1"/>
</dbReference>
<dbReference type="EMBL" id="JBBPBN010000029">
    <property type="protein sequence ID" value="KAK9006363.1"/>
    <property type="molecule type" value="Genomic_DNA"/>
</dbReference>
<protein>
    <recommendedName>
        <fullName evidence="1">RNase H type-1 domain-containing protein</fullName>
    </recommendedName>
</protein>
<name>A0ABR2R0E1_9ROSI</name>
<feature type="domain" description="RNase H type-1" evidence="1">
    <location>
        <begin position="50"/>
        <end position="153"/>
    </location>
</feature>
<dbReference type="SUPFAM" id="SSF53098">
    <property type="entry name" value="Ribonuclease H-like"/>
    <property type="match status" value="1"/>
</dbReference>
<dbReference type="InterPro" id="IPR002156">
    <property type="entry name" value="RNaseH_domain"/>
</dbReference>
<evidence type="ECO:0000259" key="1">
    <source>
        <dbReference type="Pfam" id="PF13456"/>
    </source>
</evidence>